<reference evidence="2 4" key="1">
    <citation type="submission" date="2015-03" db="EMBL/GenBank/DDBJ databases">
        <authorList>
            <person name="Hassan Y.I."/>
            <person name="Lepp D."/>
            <person name="Zhou T."/>
        </authorList>
    </citation>
    <scope>NUCLEOTIDE SEQUENCE [LARGE SCALE GENOMIC DNA]</scope>
    <source>
        <strain evidence="2 4">DSM 17137</strain>
    </source>
</reference>
<dbReference type="Proteomes" id="UP000184533">
    <property type="component" value="Unassembled WGS sequence"/>
</dbReference>
<dbReference type="EMBL" id="FQVC01000017">
    <property type="protein sequence ID" value="SHF91578.1"/>
    <property type="molecule type" value="Genomic_DNA"/>
</dbReference>
<protein>
    <recommendedName>
        <fullName evidence="1">PilZ domain-containing protein</fullName>
    </recommendedName>
</protein>
<dbReference type="InterPro" id="IPR009875">
    <property type="entry name" value="PilZ_domain"/>
</dbReference>
<evidence type="ECO:0000313" key="4">
    <source>
        <dbReference type="Proteomes" id="UP000033608"/>
    </source>
</evidence>
<evidence type="ECO:0000313" key="2">
    <source>
        <dbReference type="EMBL" id="KKB84106.1"/>
    </source>
</evidence>
<organism evidence="2 4">
    <name type="scientific">Devosia limi DSM 17137</name>
    <dbReference type="NCBI Taxonomy" id="1121477"/>
    <lineage>
        <taxon>Bacteria</taxon>
        <taxon>Pseudomonadati</taxon>
        <taxon>Pseudomonadota</taxon>
        <taxon>Alphaproteobacteria</taxon>
        <taxon>Hyphomicrobiales</taxon>
        <taxon>Devosiaceae</taxon>
        <taxon>Devosia</taxon>
    </lineage>
</organism>
<accession>A0A0F5LP31</accession>
<dbReference type="OrthoDB" id="7210926at2"/>
<evidence type="ECO:0000313" key="5">
    <source>
        <dbReference type="Proteomes" id="UP000184533"/>
    </source>
</evidence>
<dbReference type="EMBL" id="LAJF01000083">
    <property type="protein sequence ID" value="KKB84106.1"/>
    <property type="molecule type" value="Genomic_DNA"/>
</dbReference>
<dbReference type="SUPFAM" id="SSF141371">
    <property type="entry name" value="PilZ domain-like"/>
    <property type="match status" value="1"/>
</dbReference>
<dbReference type="AlphaFoldDB" id="A0A0F5LP31"/>
<name>A0A0F5LP31_9HYPH</name>
<dbReference type="STRING" id="1121477.SAMN02745223_03879"/>
<dbReference type="Proteomes" id="UP000033608">
    <property type="component" value="Unassembled WGS sequence"/>
</dbReference>
<evidence type="ECO:0000313" key="3">
    <source>
        <dbReference type="EMBL" id="SHF91578.1"/>
    </source>
</evidence>
<gene>
    <name evidence="3" type="ORF">SAMN02745223_03879</name>
    <name evidence="2" type="ORF">VW29_12050</name>
</gene>
<dbReference type="GO" id="GO:0035438">
    <property type="term" value="F:cyclic-di-GMP binding"/>
    <property type="evidence" value="ECO:0007669"/>
    <property type="project" value="InterPro"/>
</dbReference>
<proteinExistence type="predicted"/>
<evidence type="ECO:0000259" key="1">
    <source>
        <dbReference type="Pfam" id="PF07238"/>
    </source>
</evidence>
<feature type="domain" description="PilZ" evidence="1">
    <location>
        <begin position="5"/>
        <end position="80"/>
    </location>
</feature>
<sequence length="81" mass="8997">MQEDRRGTVRHRTLKGGRIAFNDGFSTLQCLVRNMSDTGALLKVTSVVGVPDTFDLVMDDGRSFACTIAWRRETEIGVSFS</sequence>
<dbReference type="PATRIC" id="fig|1121477.3.peg.3564"/>
<dbReference type="RefSeq" id="WP_046135508.1">
    <property type="nucleotide sequence ID" value="NZ_FQVC01000017.1"/>
</dbReference>
<dbReference type="Pfam" id="PF07238">
    <property type="entry name" value="PilZ"/>
    <property type="match status" value="1"/>
</dbReference>
<keyword evidence="4" id="KW-1185">Reference proteome</keyword>
<reference evidence="3 5" key="2">
    <citation type="submission" date="2016-11" db="EMBL/GenBank/DDBJ databases">
        <authorList>
            <person name="Jaros S."/>
            <person name="Januszkiewicz K."/>
            <person name="Wedrychowicz H."/>
        </authorList>
    </citation>
    <scope>NUCLEOTIDE SEQUENCE [LARGE SCALE GENOMIC DNA]</scope>
    <source>
        <strain evidence="3 5">DSM 17137</strain>
    </source>
</reference>